<dbReference type="InterPro" id="IPR001647">
    <property type="entry name" value="HTH_TetR"/>
</dbReference>
<dbReference type="GO" id="GO:0003700">
    <property type="term" value="F:DNA-binding transcription factor activity"/>
    <property type="evidence" value="ECO:0007669"/>
    <property type="project" value="TreeGrafter"/>
</dbReference>
<name>A0A179ETW1_ENTTH</name>
<organism evidence="6 7">
    <name type="scientific">Enterococcus thailandicus</name>
    <dbReference type="NCBI Taxonomy" id="417368"/>
    <lineage>
        <taxon>Bacteria</taxon>
        <taxon>Bacillati</taxon>
        <taxon>Bacillota</taxon>
        <taxon>Bacilli</taxon>
        <taxon>Lactobacillales</taxon>
        <taxon>Enterococcaceae</taxon>
        <taxon>Enterococcus</taxon>
    </lineage>
</organism>
<dbReference type="EMBL" id="LWMN01000004">
    <property type="protein sequence ID" value="OAQ56644.1"/>
    <property type="molecule type" value="Genomic_DNA"/>
</dbReference>
<accession>A0A179ETW1</accession>
<dbReference type="PANTHER" id="PTHR30055:SF207">
    <property type="entry name" value="HTH-TYPE TRANSCRIPTIONAL REPRESSOR FATR"/>
    <property type="match status" value="1"/>
</dbReference>
<keyword evidence="1" id="KW-0805">Transcription regulation</keyword>
<dbReference type="PANTHER" id="PTHR30055">
    <property type="entry name" value="HTH-TYPE TRANSCRIPTIONAL REGULATOR RUTR"/>
    <property type="match status" value="1"/>
</dbReference>
<evidence type="ECO:0000256" key="4">
    <source>
        <dbReference type="PROSITE-ProRule" id="PRU00335"/>
    </source>
</evidence>
<dbReference type="PROSITE" id="PS50977">
    <property type="entry name" value="HTH_TETR_2"/>
    <property type="match status" value="1"/>
</dbReference>
<dbReference type="SUPFAM" id="SSF48498">
    <property type="entry name" value="Tetracyclin repressor-like, C-terminal domain"/>
    <property type="match status" value="1"/>
</dbReference>
<feature type="domain" description="HTH tetR-type" evidence="5">
    <location>
        <begin position="4"/>
        <end position="65"/>
    </location>
</feature>
<dbReference type="Gene3D" id="1.10.357.10">
    <property type="entry name" value="Tetracycline Repressor, domain 2"/>
    <property type="match status" value="1"/>
</dbReference>
<dbReference type="Gene3D" id="1.10.10.60">
    <property type="entry name" value="Homeodomain-like"/>
    <property type="match status" value="1"/>
</dbReference>
<keyword evidence="2 4" id="KW-0238">DNA-binding</keyword>
<dbReference type="AlphaFoldDB" id="A0A179ETW1"/>
<dbReference type="InterPro" id="IPR009057">
    <property type="entry name" value="Homeodomain-like_sf"/>
</dbReference>
<evidence type="ECO:0000256" key="2">
    <source>
        <dbReference type="ARBA" id="ARBA00023125"/>
    </source>
</evidence>
<dbReference type="Pfam" id="PF00440">
    <property type="entry name" value="TetR_N"/>
    <property type="match status" value="1"/>
</dbReference>
<evidence type="ECO:0000256" key="3">
    <source>
        <dbReference type="ARBA" id="ARBA00023163"/>
    </source>
</evidence>
<gene>
    <name evidence="6" type="ORF">A6E74_12185</name>
</gene>
<keyword evidence="3" id="KW-0804">Transcription</keyword>
<sequence>MEPKLSQKVIIQNAFAILAEKKEFSALSMRNLAKKLDVQAPALYWYFKNKQQLLQKMAETIEETLVVPNETLPWKQQLLQFMENYYDLYSQFPCAAEIEIHTVPAFPSRLEHLETMIQLLIKQNFSLQQSHQAISALHNLLIGQLMDYQQEQKLRHEVMNGNELLKESVIYMRTYVQEHQLTGLIEDIRAHRTSDNKQEFLNNVAIYLAGLEYSKTLQ</sequence>
<evidence type="ECO:0000259" key="5">
    <source>
        <dbReference type="PROSITE" id="PS50977"/>
    </source>
</evidence>
<proteinExistence type="predicted"/>
<reference evidence="6 7" key="1">
    <citation type="submission" date="2016-04" db="EMBL/GenBank/DDBJ databases">
        <title>Draft genome of an Enterococcus thailandicus strain isolated from bovine feces.</title>
        <authorList>
            <person name="Beukers A.G."/>
            <person name="Zaheer R."/>
            <person name="Goji N."/>
            <person name="Cook S.R."/>
            <person name="Amoako K."/>
            <person name="Chaves A.V."/>
            <person name="Ward M.P."/>
            <person name="Mcallister T.A."/>
        </authorList>
    </citation>
    <scope>NUCLEOTIDE SEQUENCE [LARGE SCALE GENOMIC DNA]</scope>
    <source>
        <strain evidence="6 7">F0711D 46</strain>
    </source>
</reference>
<dbReference type="InterPro" id="IPR004111">
    <property type="entry name" value="Repressor_TetR_C"/>
</dbReference>
<dbReference type="InterPro" id="IPR050109">
    <property type="entry name" value="HTH-type_TetR-like_transc_reg"/>
</dbReference>
<evidence type="ECO:0000256" key="1">
    <source>
        <dbReference type="ARBA" id="ARBA00023015"/>
    </source>
</evidence>
<dbReference type="InterPro" id="IPR036271">
    <property type="entry name" value="Tet_transcr_reg_TetR-rel_C_sf"/>
</dbReference>
<dbReference type="GO" id="GO:0000976">
    <property type="term" value="F:transcription cis-regulatory region binding"/>
    <property type="evidence" value="ECO:0007669"/>
    <property type="project" value="TreeGrafter"/>
</dbReference>
<keyword evidence="7" id="KW-1185">Reference proteome</keyword>
<feature type="DNA-binding region" description="H-T-H motif" evidence="4">
    <location>
        <begin position="28"/>
        <end position="47"/>
    </location>
</feature>
<protein>
    <submittedName>
        <fullName evidence="6">TetR family transcriptional regulator</fullName>
    </submittedName>
</protein>
<evidence type="ECO:0000313" key="7">
    <source>
        <dbReference type="Proteomes" id="UP000078516"/>
    </source>
</evidence>
<evidence type="ECO:0000313" key="6">
    <source>
        <dbReference type="EMBL" id="OAQ56644.1"/>
    </source>
</evidence>
<dbReference type="Proteomes" id="UP000078516">
    <property type="component" value="Unassembled WGS sequence"/>
</dbReference>
<dbReference type="SUPFAM" id="SSF46689">
    <property type="entry name" value="Homeodomain-like"/>
    <property type="match status" value="1"/>
</dbReference>
<dbReference type="GO" id="GO:0045892">
    <property type="term" value="P:negative regulation of DNA-templated transcription"/>
    <property type="evidence" value="ECO:0007669"/>
    <property type="project" value="InterPro"/>
</dbReference>
<comment type="caution">
    <text evidence="6">The sequence shown here is derived from an EMBL/GenBank/DDBJ whole genome shotgun (WGS) entry which is preliminary data.</text>
</comment>
<dbReference type="RefSeq" id="WP_067481700.1">
    <property type="nucleotide sequence ID" value="NZ_LWMN01000004.1"/>
</dbReference>
<dbReference type="Pfam" id="PF02909">
    <property type="entry name" value="TetR_C_1"/>
    <property type="match status" value="1"/>
</dbReference>